<dbReference type="PATRIC" id="fig|633147.7.peg.1237"/>
<evidence type="ECO:0000313" key="1">
    <source>
        <dbReference type="EMBL" id="ADK68639.1"/>
    </source>
</evidence>
<dbReference type="HOGENOM" id="CLU_2410384_0_0_11"/>
<dbReference type="OrthoDB" id="4843617at2"/>
<dbReference type="GeneID" id="78512925"/>
<accession>E1QWY6</accession>
<organism evidence="1 2">
    <name type="scientific">Olsenella uli (strain ATCC 49627 / DSM 7084 / CCUG 31166 / CIP 109912 / JCM 12494 / LMG 11480 / NCIMB 702895 / VPI D76D-27C)</name>
    <name type="common">Lactobacillus uli</name>
    <dbReference type="NCBI Taxonomy" id="633147"/>
    <lineage>
        <taxon>Bacteria</taxon>
        <taxon>Bacillati</taxon>
        <taxon>Actinomycetota</taxon>
        <taxon>Coriobacteriia</taxon>
        <taxon>Coriobacteriales</taxon>
        <taxon>Atopobiaceae</taxon>
        <taxon>Olsenella</taxon>
    </lineage>
</organism>
<dbReference type="AlphaFoldDB" id="E1QWY6"/>
<protein>
    <submittedName>
        <fullName evidence="1">Transducer protein htr8</fullName>
    </submittedName>
</protein>
<dbReference type="EMBL" id="CP002106">
    <property type="protein sequence ID" value="ADK68639.1"/>
    <property type="molecule type" value="Genomic_DNA"/>
</dbReference>
<dbReference type="RefSeq" id="WP_013252391.1">
    <property type="nucleotide sequence ID" value="NC_014363.1"/>
</dbReference>
<dbReference type="Proteomes" id="UP000000333">
    <property type="component" value="Chromosome"/>
</dbReference>
<evidence type="ECO:0000313" key="2">
    <source>
        <dbReference type="Proteomes" id="UP000000333"/>
    </source>
</evidence>
<name>E1QWY6_OLSUV</name>
<sequence length="92" mass="9834">MDLKVSDDELAYRVDLARKSTEQLAEIAVEYNHALQALLATGIQSSRVSAAVADVPSRVIAACAALGEAVASLAPQTNRFIQNLDADDEDFD</sequence>
<proteinExistence type="predicted"/>
<dbReference type="KEGG" id="ols:Olsu_1540"/>
<gene>
    <name evidence="1" type="ordered locus">Olsu_1540</name>
</gene>
<dbReference type="STRING" id="633147.Olsu_1540"/>
<keyword evidence="2" id="KW-1185">Reference proteome</keyword>
<reference evidence="1 2" key="1">
    <citation type="journal article" date="2010" name="Stand. Genomic Sci.">
        <title>Complete genome sequence of Olsenella uli type strain (VPI D76D-27C).</title>
        <authorList>
            <person name="Goker M."/>
            <person name="Held B."/>
            <person name="Lucas S."/>
            <person name="Nolan M."/>
            <person name="Yasawong M."/>
            <person name="Glavina Del Rio T."/>
            <person name="Tice H."/>
            <person name="Cheng J.F."/>
            <person name="Bruce D."/>
            <person name="Detter J.C."/>
            <person name="Tapia R."/>
            <person name="Han C."/>
            <person name="Goodwin L."/>
            <person name="Pitluck S."/>
            <person name="Liolios K."/>
            <person name="Ivanova N."/>
            <person name="Mavromatis K."/>
            <person name="Mikhailova N."/>
            <person name="Pati A."/>
            <person name="Chen A."/>
            <person name="Palaniappan K."/>
            <person name="Land M."/>
            <person name="Hauser L."/>
            <person name="Chang Y.J."/>
            <person name="Jeffries C.D."/>
            <person name="Rohde M."/>
            <person name="Sikorski J."/>
            <person name="Pukall R."/>
            <person name="Woyke T."/>
            <person name="Bristow J."/>
            <person name="Eisen J.A."/>
            <person name="Markowitz V."/>
            <person name="Hugenholtz P."/>
            <person name="Kyrpides N.C."/>
            <person name="Klenk H.P."/>
            <person name="Lapidus A."/>
        </authorList>
    </citation>
    <scope>NUCLEOTIDE SEQUENCE [LARGE SCALE GENOMIC DNA]</scope>
    <source>
        <strain evidence="2">ATCC 49627 / DSM 7084 / CIP 109912 / JCM 12494 / NCIMB 702895 / VPI D76D-27C</strain>
    </source>
</reference>